<gene>
    <name evidence="1" type="ORF">ACHAW5_000710</name>
</gene>
<sequence>MHANGNVHGNWAMAAMNPGNPVVQAWLREMNDIFNEIGPRGEPTDYIDRIMTGNAIVRDRWNNPRAPPLPYLWVYLALQVVLHRRPELHLHIFLHSSVSGPMFRRHKYNIVHGIDDGEEVSRATADHLATEPLDIDGTDKWFIKLVGTDRQPVQDHLDNGTYRENTGLDRLSRLRARSIVYGANVRTKANLDKVRAAVHLVLATSALEARMGNIKDDVDASSAVNENVDTVATVNATKEGVQLTHREKRKSILAGLTDSPEAVPAMRESICLDFYFENESSFDSIGEDADDATPAVAQAQTDSEETALAMRRESIYSDAIGVPPLMITIL</sequence>
<organism evidence="1 2">
    <name type="scientific">Stephanodiscus triporus</name>
    <dbReference type="NCBI Taxonomy" id="2934178"/>
    <lineage>
        <taxon>Eukaryota</taxon>
        <taxon>Sar</taxon>
        <taxon>Stramenopiles</taxon>
        <taxon>Ochrophyta</taxon>
        <taxon>Bacillariophyta</taxon>
        <taxon>Coscinodiscophyceae</taxon>
        <taxon>Thalassiosirophycidae</taxon>
        <taxon>Stephanodiscales</taxon>
        <taxon>Stephanodiscaceae</taxon>
        <taxon>Stephanodiscus</taxon>
    </lineage>
</organism>
<comment type="caution">
    <text evidence="1">The sequence shown here is derived from an EMBL/GenBank/DDBJ whole genome shotgun (WGS) entry which is preliminary data.</text>
</comment>
<dbReference type="EMBL" id="JALLAZ020001334">
    <property type="protein sequence ID" value="KAL3776770.1"/>
    <property type="molecule type" value="Genomic_DNA"/>
</dbReference>
<reference evidence="1 2" key="1">
    <citation type="submission" date="2024-10" db="EMBL/GenBank/DDBJ databases">
        <title>Updated reference genomes for cyclostephanoid diatoms.</title>
        <authorList>
            <person name="Roberts W.R."/>
            <person name="Alverson A.J."/>
        </authorList>
    </citation>
    <scope>NUCLEOTIDE SEQUENCE [LARGE SCALE GENOMIC DNA]</scope>
    <source>
        <strain evidence="1 2">AJA276-08</strain>
    </source>
</reference>
<name>A0ABD3NLM1_9STRA</name>
<protein>
    <submittedName>
        <fullName evidence="1">Uncharacterized protein</fullName>
    </submittedName>
</protein>
<evidence type="ECO:0000313" key="2">
    <source>
        <dbReference type="Proteomes" id="UP001530315"/>
    </source>
</evidence>
<dbReference type="Proteomes" id="UP001530315">
    <property type="component" value="Unassembled WGS sequence"/>
</dbReference>
<proteinExistence type="predicted"/>
<evidence type="ECO:0000313" key="1">
    <source>
        <dbReference type="EMBL" id="KAL3776770.1"/>
    </source>
</evidence>
<accession>A0ABD3NLM1</accession>
<keyword evidence="2" id="KW-1185">Reference proteome</keyword>
<dbReference type="AlphaFoldDB" id="A0ABD3NLM1"/>